<comment type="caution">
    <text evidence="1">The sequence shown here is derived from an EMBL/GenBank/DDBJ whole genome shotgun (WGS) entry which is preliminary data.</text>
</comment>
<name>A0A562WU57_9BACT</name>
<evidence type="ECO:0000313" key="1">
    <source>
        <dbReference type="EMBL" id="TWJ33033.1"/>
    </source>
</evidence>
<evidence type="ECO:0000313" key="2">
    <source>
        <dbReference type="Proteomes" id="UP000319449"/>
    </source>
</evidence>
<evidence type="ECO:0008006" key="3">
    <source>
        <dbReference type="Google" id="ProtNLM"/>
    </source>
</evidence>
<dbReference type="EMBL" id="VLLN01000002">
    <property type="protein sequence ID" value="TWJ33033.1"/>
    <property type="molecule type" value="Genomic_DNA"/>
</dbReference>
<proteinExistence type="predicted"/>
<organism evidence="1 2">
    <name type="scientific">Geobacter argillaceus</name>
    <dbReference type="NCBI Taxonomy" id="345631"/>
    <lineage>
        <taxon>Bacteria</taxon>
        <taxon>Pseudomonadati</taxon>
        <taxon>Thermodesulfobacteriota</taxon>
        <taxon>Desulfuromonadia</taxon>
        <taxon>Geobacterales</taxon>
        <taxon>Geobacteraceae</taxon>
        <taxon>Geobacter</taxon>
    </lineage>
</organism>
<dbReference type="OrthoDB" id="3734119at2"/>
<dbReference type="InterPro" id="IPR021558">
    <property type="entry name" value="MazE-like"/>
</dbReference>
<protein>
    <recommendedName>
        <fullName evidence="3">DUF3018 family protein</fullName>
    </recommendedName>
</protein>
<gene>
    <name evidence="1" type="ORF">JN12_00444</name>
</gene>
<sequence>MRSNPVRERVRNYRERLKSSGLKPVQIWVPDPSLPGFAEECRRQSSMIEHDRDELIDIEMLAEIADWGEE</sequence>
<reference evidence="1 2" key="1">
    <citation type="submission" date="2019-07" db="EMBL/GenBank/DDBJ databases">
        <title>Genomic Encyclopedia of Archaeal and Bacterial Type Strains, Phase II (KMG-II): from individual species to whole genera.</title>
        <authorList>
            <person name="Goeker M."/>
        </authorList>
    </citation>
    <scope>NUCLEOTIDE SEQUENCE [LARGE SCALE GENOMIC DNA]</scope>
    <source>
        <strain evidence="1 2">ATCC BAA-1139</strain>
    </source>
</reference>
<accession>A0A562WU57</accession>
<dbReference type="Proteomes" id="UP000319449">
    <property type="component" value="Unassembled WGS sequence"/>
</dbReference>
<dbReference type="Pfam" id="PF11455">
    <property type="entry name" value="MazE-like"/>
    <property type="match status" value="1"/>
</dbReference>
<keyword evidence="2" id="KW-1185">Reference proteome</keyword>
<dbReference type="AlphaFoldDB" id="A0A562WU57"/>